<sequence length="442" mass="50642">MRQDSIQRSAFISSMIDVIDRGIHVVDANGRTIFYNKKMREMEGMDNIDLLDKRLLDVFQFHPDEQSTLLQALALKEPILNVQQSYFNLKGHEISAINDTFPIVVEDVVLGAIEVSREITAVDQEISSHKKLSSFDHWAGKSPLINQMITEGKRAAASEDYLLLCGEAGTGKELLAQSIHLERGLHESSFIGLDFRNSSDERSKKFIGELQGSNRKTYFMGHAEYLSIELQRNLAKKLLKEKNKSREERDYFILTLSEDPIDAIQSGKLLKELYYVISERTVFVPSLRDRKEDIKELAKYFIDQFNIRFQTSVSGASEEVLQLFNEYDWPGNVRELEHMMEASMLALGSEDVIAYSHLPHYFRLKFDDPSSNMPALDGTAFMVKEGKASQTLDSFLQEAESYYIQKSLQYHDYNITKTADALGMSRQNLQYRMKKHGLKLKG</sequence>
<dbReference type="InterPro" id="IPR002197">
    <property type="entry name" value="HTH_Fis"/>
</dbReference>
<evidence type="ECO:0000256" key="4">
    <source>
        <dbReference type="ARBA" id="ARBA00023163"/>
    </source>
</evidence>
<evidence type="ECO:0000259" key="6">
    <source>
        <dbReference type="PROSITE" id="PS50112"/>
    </source>
</evidence>
<dbReference type="InterPro" id="IPR058031">
    <property type="entry name" value="AAA_lid_NorR"/>
</dbReference>
<dbReference type="Pfam" id="PF08448">
    <property type="entry name" value="PAS_4"/>
    <property type="match status" value="1"/>
</dbReference>
<proteinExistence type="predicted"/>
<organism evidence="7 8">
    <name type="scientific">Jeotgalibacillus salarius</name>
    <dbReference type="NCBI Taxonomy" id="546023"/>
    <lineage>
        <taxon>Bacteria</taxon>
        <taxon>Bacillati</taxon>
        <taxon>Bacillota</taxon>
        <taxon>Bacilli</taxon>
        <taxon>Bacillales</taxon>
        <taxon>Caryophanaceae</taxon>
        <taxon>Jeotgalibacillus</taxon>
    </lineage>
</organism>
<feature type="domain" description="Sigma-54 factor interaction" evidence="5">
    <location>
        <begin position="138"/>
        <end position="345"/>
    </location>
</feature>
<dbReference type="InterPro" id="IPR027417">
    <property type="entry name" value="P-loop_NTPase"/>
</dbReference>
<comment type="caution">
    <text evidence="7">The sequence shown here is derived from an EMBL/GenBank/DDBJ whole genome shotgun (WGS) entry which is preliminary data.</text>
</comment>
<dbReference type="RefSeq" id="WP_134378382.1">
    <property type="nucleotide sequence ID" value="NZ_SORX01000001.1"/>
</dbReference>
<keyword evidence="2" id="KW-0067">ATP-binding</keyword>
<dbReference type="Gene3D" id="3.30.450.20">
    <property type="entry name" value="PAS domain"/>
    <property type="match status" value="1"/>
</dbReference>
<reference evidence="7 8" key="1">
    <citation type="submission" date="2019-03" db="EMBL/GenBank/DDBJ databases">
        <authorList>
            <person name="Yang Y."/>
        </authorList>
    </citation>
    <scope>NUCLEOTIDE SEQUENCE [LARGE SCALE GENOMIC DNA]</scope>
    <source>
        <strain evidence="7 8">ASL-1</strain>
    </source>
</reference>
<dbReference type="PROSITE" id="PS50112">
    <property type="entry name" value="PAS"/>
    <property type="match status" value="1"/>
</dbReference>
<dbReference type="CDD" id="cd00130">
    <property type="entry name" value="PAS"/>
    <property type="match status" value="1"/>
</dbReference>
<dbReference type="CDD" id="cd00009">
    <property type="entry name" value="AAA"/>
    <property type="match status" value="1"/>
</dbReference>
<dbReference type="Gene3D" id="3.40.50.300">
    <property type="entry name" value="P-loop containing nucleotide triphosphate hydrolases"/>
    <property type="match status" value="1"/>
</dbReference>
<dbReference type="InterPro" id="IPR009057">
    <property type="entry name" value="Homeodomain-like_sf"/>
</dbReference>
<dbReference type="Pfam" id="PF02954">
    <property type="entry name" value="HTH_8"/>
    <property type="match status" value="1"/>
</dbReference>
<dbReference type="InterPro" id="IPR013656">
    <property type="entry name" value="PAS_4"/>
</dbReference>
<dbReference type="SUPFAM" id="SSF46689">
    <property type="entry name" value="Homeodomain-like"/>
    <property type="match status" value="1"/>
</dbReference>
<keyword evidence="4" id="KW-0804">Transcription</keyword>
<dbReference type="PRINTS" id="PR01590">
    <property type="entry name" value="HTHFIS"/>
</dbReference>
<accession>A0A4Y8LQL4</accession>
<dbReference type="AlphaFoldDB" id="A0A4Y8LQL4"/>
<keyword evidence="1" id="KW-0547">Nucleotide-binding</keyword>
<evidence type="ECO:0000259" key="5">
    <source>
        <dbReference type="PROSITE" id="PS50045"/>
    </source>
</evidence>
<dbReference type="SUPFAM" id="SSF52540">
    <property type="entry name" value="P-loop containing nucleoside triphosphate hydrolases"/>
    <property type="match status" value="1"/>
</dbReference>
<dbReference type="Gene3D" id="1.10.8.60">
    <property type="match status" value="1"/>
</dbReference>
<dbReference type="PROSITE" id="PS00688">
    <property type="entry name" value="SIGMA54_INTERACT_3"/>
    <property type="match status" value="1"/>
</dbReference>
<evidence type="ECO:0000256" key="1">
    <source>
        <dbReference type="ARBA" id="ARBA00022741"/>
    </source>
</evidence>
<dbReference type="EMBL" id="SORX01000001">
    <property type="protein sequence ID" value="TFE03759.1"/>
    <property type="molecule type" value="Genomic_DNA"/>
</dbReference>
<dbReference type="PROSITE" id="PS50045">
    <property type="entry name" value="SIGMA54_INTERACT_4"/>
    <property type="match status" value="1"/>
</dbReference>
<dbReference type="InterPro" id="IPR002078">
    <property type="entry name" value="Sigma_54_int"/>
</dbReference>
<dbReference type="GO" id="GO:0043565">
    <property type="term" value="F:sequence-specific DNA binding"/>
    <property type="evidence" value="ECO:0007669"/>
    <property type="project" value="InterPro"/>
</dbReference>
<dbReference type="PANTHER" id="PTHR32071">
    <property type="entry name" value="TRANSCRIPTIONAL REGULATORY PROTEIN"/>
    <property type="match status" value="1"/>
</dbReference>
<keyword evidence="3" id="KW-0805">Transcription regulation</keyword>
<feature type="domain" description="PAS" evidence="6">
    <location>
        <begin position="8"/>
        <end position="73"/>
    </location>
</feature>
<evidence type="ECO:0000313" key="7">
    <source>
        <dbReference type="EMBL" id="TFE03759.1"/>
    </source>
</evidence>
<dbReference type="InterPro" id="IPR025944">
    <property type="entry name" value="Sigma_54_int_dom_CS"/>
</dbReference>
<dbReference type="Gene3D" id="1.10.10.60">
    <property type="entry name" value="Homeodomain-like"/>
    <property type="match status" value="1"/>
</dbReference>
<dbReference type="GO" id="GO:0006355">
    <property type="term" value="P:regulation of DNA-templated transcription"/>
    <property type="evidence" value="ECO:0007669"/>
    <property type="project" value="InterPro"/>
</dbReference>
<protein>
    <submittedName>
        <fullName evidence="7">AAA family ATPase</fullName>
    </submittedName>
</protein>
<keyword evidence="8" id="KW-1185">Reference proteome</keyword>
<dbReference type="InterPro" id="IPR035965">
    <property type="entry name" value="PAS-like_dom_sf"/>
</dbReference>
<dbReference type="Pfam" id="PF14532">
    <property type="entry name" value="Sigma54_activ_2"/>
    <property type="match status" value="1"/>
</dbReference>
<evidence type="ECO:0000256" key="3">
    <source>
        <dbReference type="ARBA" id="ARBA00023015"/>
    </source>
</evidence>
<dbReference type="SMART" id="SM00091">
    <property type="entry name" value="PAS"/>
    <property type="match status" value="1"/>
</dbReference>
<dbReference type="SUPFAM" id="SSF55785">
    <property type="entry name" value="PYP-like sensor domain (PAS domain)"/>
    <property type="match status" value="1"/>
</dbReference>
<evidence type="ECO:0000313" key="8">
    <source>
        <dbReference type="Proteomes" id="UP000297776"/>
    </source>
</evidence>
<evidence type="ECO:0000256" key="2">
    <source>
        <dbReference type="ARBA" id="ARBA00022840"/>
    </source>
</evidence>
<dbReference type="PANTHER" id="PTHR32071:SF74">
    <property type="entry name" value="TRANSCRIPTIONAL ACTIVATOR ROCR"/>
    <property type="match status" value="1"/>
</dbReference>
<dbReference type="InterPro" id="IPR000014">
    <property type="entry name" value="PAS"/>
</dbReference>
<dbReference type="Pfam" id="PF25601">
    <property type="entry name" value="AAA_lid_14"/>
    <property type="match status" value="1"/>
</dbReference>
<name>A0A4Y8LQL4_9BACL</name>
<gene>
    <name evidence="7" type="ORF">E2626_00060</name>
</gene>
<dbReference type="Proteomes" id="UP000297776">
    <property type="component" value="Unassembled WGS sequence"/>
</dbReference>
<dbReference type="OrthoDB" id="9771372at2"/>
<dbReference type="GO" id="GO:0005524">
    <property type="term" value="F:ATP binding"/>
    <property type="evidence" value="ECO:0007669"/>
    <property type="project" value="UniProtKB-KW"/>
</dbReference>